<evidence type="ECO:0000256" key="1">
    <source>
        <dbReference type="SAM" id="MobiDB-lite"/>
    </source>
</evidence>
<dbReference type="EMBL" id="JALNTZ010003999">
    <property type="protein sequence ID" value="KAJ3615622.1"/>
    <property type="molecule type" value="Genomic_DNA"/>
</dbReference>
<reference evidence="2" key="1">
    <citation type="journal article" date="2023" name="G3 (Bethesda)">
        <title>Whole genome assemblies of Zophobas morio and Tenebrio molitor.</title>
        <authorList>
            <person name="Kaur S."/>
            <person name="Stinson S.A."/>
            <person name="diCenzo G.C."/>
        </authorList>
    </citation>
    <scope>NUCLEOTIDE SEQUENCE</scope>
    <source>
        <strain evidence="2">QUZm001</strain>
    </source>
</reference>
<name>A0AA38LYR7_9CUCU</name>
<evidence type="ECO:0000313" key="3">
    <source>
        <dbReference type="Proteomes" id="UP001168821"/>
    </source>
</evidence>
<evidence type="ECO:0000313" key="2">
    <source>
        <dbReference type="EMBL" id="KAJ3615622.1"/>
    </source>
</evidence>
<feature type="region of interest" description="Disordered" evidence="1">
    <location>
        <begin position="31"/>
        <end position="55"/>
    </location>
</feature>
<protein>
    <submittedName>
        <fullName evidence="2">Uncharacterized protein</fullName>
    </submittedName>
</protein>
<keyword evidence="3" id="KW-1185">Reference proteome</keyword>
<organism evidence="2 3">
    <name type="scientific">Zophobas morio</name>
    <dbReference type="NCBI Taxonomy" id="2755281"/>
    <lineage>
        <taxon>Eukaryota</taxon>
        <taxon>Metazoa</taxon>
        <taxon>Ecdysozoa</taxon>
        <taxon>Arthropoda</taxon>
        <taxon>Hexapoda</taxon>
        <taxon>Insecta</taxon>
        <taxon>Pterygota</taxon>
        <taxon>Neoptera</taxon>
        <taxon>Endopterygota</taxon>
        <taxon>Coleoptera</taxon>
        <taxon>Polyphaga</taxon>
        <taxon>Cucujiformia</taxon>
        <taxon>Tenebrionidae</taxon>
        <taxon>Zophobas</taxon>
    </lineage>
</organism>
<accession>A0AA38LYR7</accession>
<dbReference type="AlphaFoldDB" id="A0AA38LYR7"/>
<sequence>MKESILLSDAESDESCHNIGSPPYFQQTAVENESCSKKPSEHKKLRSEHHDAHGSPHVNYSSNYFSNTTNHYINYSVYKKTIEKVLSFQVLTAIGKRDYELFPLLRQNKLSSLSIKQFSLEYTLAFKLLCLSTFNSSSSRLVDGQTRLCEDRVLDKVCSLIDLLNTLINCAYGHRNALLSCYCTGITPSNIIAVAHDNTNLELCNSLAEANHHCSIVSSYDSDEYPGGTTLNPSPEVIESKRTCENETAGLVNLRKSYYKINSRTQYNDKCSKDAWPIEPSLDIVPNPFDYLNLLFNFEKSLDAIFNLLQSEIVSDHRFSSPLNCQYLCSFFTSPTLSNAQKIHTYFLDVLFYFKKTFSLKNFALFRGETSYRINVSGKSNLKKKNSLLNKRKYVYRHGVFCMTDTLHTQSLVERDITANKLVRKEKLSISYKLGLSRLLSAQTKRLQELMKGLLFKAILLLVTIFFLTRRPPLSKV</sequence>
<dbReference type="Proteomes" id="UP001168821">
    <property type="component" value="Unassembled WGS sequence"/>
</dbReference>
<gene>
    <name evidence="2" type="ORF">Zmor_012424</name>
</gene>
<comment type="caution">
    <text evidence="2">The sequence shown here is derived from an EMBL/GenBank/DDBJ whole genome shotgun (WGS) entry which is preliminary data.</text>
</comment>
<proteinExistence type="predicted"/>